<name>A0A1F5JGU8_9BACT</name>
<evidence type="ECO:0000256" key="1">
    <source>
        <dbReference type="PROSITE-ProRule" id="PRU00339"/>
    </source>
</evidence>
<accession>A0A1F5JGU8</accession>
<dbReference type="AlphaFoldDB" id="A0A1F5JGU8"/>
<evidence type="ECO:0000313" key="4">
    <source>
        <dbReference type="Proteomes" id="UP000177555"/>
    </source>
</evidence>
<dbReference type="SUPFAM" id="SSF48452">
    <property type="entry name" value="TPR-like"/>
    <property type="match status" value="1"/>
</dbReference>
<protein>
    <submittedName>
        <fullName evidence="3">Uncharacterized protein</fullName>
    </submittedName>
</protein>
<sequence>MDDSPLFSSLYHKAIDAALDSRWEEAVKINRKIMKLDPQNVDALNRQAKAYMELGKSNLAKKYYSQVLKVDPYNPIALKNLKIMKAFKSNGQNLGSNCHSKLSPSLFLQEPGKTKMVNLLKVAEPQKLSQVFCGMKVEMEVKNRKITIVDSNGDYLGVLPDDINHHLLRLSKGGNKYEIFIKSIRVNSLSVIIKETFRSKKFKNQPSFLEYSNSSIRTPILTSLDRTSDDEDSEETEEEQEA</sequence>
<proteinExistence type="predicted"/>
<dbReference type="SMART" id="SM00028">
    <property type="entry name" value="TPR"/>
    <property type="match status" value="2"/>
</dbReference>
<dbReference type="PROSITE" id="PS50005">
    <property type="entry name" value="TPR"/>
    <property type="match status" value="1"/>
</dbReference>
<dbReference type="InterPro" id="IPR011990">
    <property type="entry name" value="TPR-like_helical_dom_sf"/>
</dbReference>
<feature type="region of interest" description="Disordered" evidence="2">
    <location>
        <begin position="220"/>
        <end position="242"/>
    </location>
</feature>
<reference evidence="3 4" key="1">
    <citation type="journal article" date="2016" name="Nat. Commun.">
        <title>Thousands of microbial genomes shed light on interconnected biogeochemical processes in an aquifer system.</title>
        <authorList>
            <person name="Anantharaman K."/>
            <person name="Brown C.T."/>
            <person name="Hug L.A."/>
            <person name="Sharon I."/>
            <person name="Castelle C.J."/>
            <person name="Probst A.J."/>
            <person name="Thomas B.C."/>
            <person name="Singh A."/>
            <person name="Wilkins M.J."/>
            <person name="Karaoz U."/>
            <person name="Brodie E.L."/>
            <person name="Williams K.H."/>
            <person name="Hubbard S.S."/>
            <person name="Banfield J.F."/>
        </authorList>
    </citation>
    <scope>NUCLEOTIDE SEQUENCE [LARGE SCALE GENOMIC DNA]</scope>
</reference>
<dbReference type="EMBL" id="MFCP01000028">
    <property type="protein sequence ID" value="OGE27836.1"/>
    <property type="molecule type" value="Genomic_DNA"/>
</dbReference>
<gene>
    <name evidence="3" type="ORF">A2867_01930</name>
</gene>
<keyword evidence="1" id="KW-0802">TPR repeat</keyword>
<evidence type="ECO:0000313" key="3">
    <source>
        <dbReference type="EMBL" id="OGE27836.1"/>
    </source>
</evidence>
<dbReference type="Gene3D" id="1.25.40.10">
    <property type="entry name" value="Tetratricopeptide repeat domain"/>
    <property type="match status" value="1"/>
</dbReference>
<feature type="repeat" description="TPR" evidence="1">
    <location>
        <begin position="41"/>
        <end position="74"/>
    </location>
</feature>
<evidence type="ECO:0000256" key="2">
    <source>
        <dbReference type="SAM" id="MobiDB-lite"/>
    </source>
</evidence>
<dbReference type="Pfam" id="PF13181">
    <property type="entry name" value="TPR_8"/>
    <property type="match status" value="1"/>
</dbReference>
<feature type="compositionally biased region" description="Acidic residues" evidence="2">
    <location>
        <begin position="228"/>
        <end position="242"/>
    </location>
</feature>
<dbReference type="InterPro" id="IPR019734">
    <property type="entry name" value="TPR_rpt"/>
</dbReference>
<comment type="caution">
    <text evidence="3">The sequence shown here is derived from an EMBL/GenBank/DDBJ whole genome shotgun (WGS) entry which is preliminary data.</text>
</comment>
<dbReference type="Proteomes" id="UP000177555">
    <property type="component" value="Unassembled WGS sequence"/>
</dbReference>
<organism evidence="3 4">
    <name type="scientific">Candidatus Daviesbacteria bacterium RIFCSPHIGHO2_01_FULL_40_11</name>
    <dbReference type="NCBI Taxonomy" id="1797762"/>
    <lineage>
        <taxon>Bacteria</taxon>
        <taxon>Candidatus Daviesiibacteriota</taxon>
    </lineage>
</organism>